<keyword evidence="1" id="KW-0812">Transmembrane</keyword>
<organism evidence="2 3">
    <name type="scientific">Diversispora epigaea</name>
    <dbReference type="NCBI Taxonomy" id="1348612"/>
    <lineage>
        <taxon>Eukaryota</taxon>
        <taxon>Fungi</taxon>
        <taxon>Fungi incertae sedis</taxon>
        <taxon>Mucoromycota</taxon>
        <taxon>Glomeromycotina</taxon>
        <taxon>Glomeromycetes</taxon>
        <taxon>Diversisporales</taxon>
        <taxon>Diversisporaceae</taxon>
        <taxon>Diversispora</taxon>
    </lineage>
</organism>
<comment type="caution">
    <text evidence="2">The sequence shown here is derived from an EMBL/GenBank/DDBJ whole genome shotgun (WGS) entry which is preliminary data.</text>
</comment>
<evidence type="ECO:0000256" key="1">
    <source>
        <dbReference type="SAM" id="Phobius"/>
    </source>
</evidence>
<keyword evidence="3" id="KW-1185">Reference proteome</keyword>
<protein>
    <submittedName>
        <fullName evidence="2">Uncharacterized protein</fullName>
    </submittedName>
</protein>
<proteinExistence type="predicted"/>
<keyword evidence="1" id="KW-1133">Transmembrane helix</keyword>
<name>A0A397IWC8_9GLOM</name>
<dbReference type="EMBL" id="PQFF01000128">
    <property type="protein sequence ID" value="RHZ80271.1"/>
    <property type="molecule type" value="Genomic_DNA"/>
</dbReference>
<gene>
    <name evidence="2" type="ORF">Glove_137g131</name>
</gene>
<sequence length="71" mass="8742">MLRRSTKLGFHKKKKQSLQFIIILFEEPLKNYSLFFFFVFELKLFVLHFPSFHVTTTTRSTVLYYYYTTIF</sequence>
<feature type="transmembrane region" description="Helical" evidence="1">
    <location>
        <begin position="20"/>
        <end position="40"/>
    </location>
</feature>
<keyword evidence="1" id="KW-0472">Membrane</keyword>
<dbReference type="AlphaFoldDB" id="A0A397IWC8"/>
<accession>A0A397IWC8</accession>
<reference evidence="2 3" key="1">
    <citation type="submission" date="2018-08" db="EMBL/GenBank/DDBJ databases">
        <title>Genome and evolution of the arbuscular mycorrhizal fungus Diversispora epigaea (formerly Glomus versiforme) and its bacterial endosymbionts.</title>
        <authorList>
            <person name="Sun X."/>
            <person name="Fei Z."/>
            <person name="Harrison M."/>
        </authorList>
    </citation>
    <scope>NUCLEOTIDE SEQUENCE [LARGE SCALE GENOMIC DNA]</scope>
    <source>
        <strain evidence="2 3">IT104</strain>
    </source>
</reference>
<evidence type="ECO:0000313" key="2">
    <source>
        <dbReference type="EMBL" id="RHZ80271.1"/>
    </source>
</evidence>
<evidence type="ECO:0000313" key="3">
    <source>
        <dbReference type="Proteomes" id="UP000266861"/>
    </source>
</evidence>
<dbReference type="Proteomes" id="UP000266861">
    <property type="component" value="Unassembled WGS sequence"/>
</dbReference>